<feature type="transmembrane region" description="Helical" evidence="1">
    <location>
        <begin position="52"/>
        <end position="70"/>
    </location>
</feature>
<geneLocation type="chloroplast" evidence="3"/>
<keyword evidence="2" id="KW-0732">Signal</keyword>
<accession>A0A1Z1MHI9</accession>
<organism evidence="3">
    <name type="scientific">Dasya naccarioides</name>
    <dbReference type="NCBI Taxonomy" id="2007180"/>
    <lineage>
        <taxon>Eukaryota</taxon>
        <taxon>Rhodophyta</taxon>
        <taxon>Florideophyceae</taxon>
        <taxon>Rhodymeniophycidae</taxon>
        <taxon>Ceramiales</taxon>
        <taxon>Dasyaceae</taxon>
        <taxon>Dasya</taxon>
    </lineage>
</organism>
<reference evidence="3" key="1">
    <citation type="journal article" date="2017" name="J. Phycol.">
        <title>Analysis of chloroplast genomes and a supermatrix inform reclassification of the Rhodomelaceae (Rhodophyta).</title>
        <authorList>
            <person name="Diaz-Tapia P."/>
            <person name="Maggs C.A."/>
            <person name="West J.A."/>
            <person name="Verbruggen H."/>
        </authorList>
    </citation>
    <scope>NUCLEOTIDE SEQUENCE</scope>
    <source>
        <strain evidence="3">PD888</strain>
    </source>
</reference>
<gene>
    <name evidence="3" type="primary">ConsOrf3</name>
</gene>
<keyword evidence="1" id="KW-0472">Membrane</keyword>
<dbReference type="AlphaFoldDB" id="A0A1Z1MHI9"/>
<feature type="signal peptide" evidence="2">
    <location>
        <begin position="1"/>
        <end position="20"/>
    </location>
</feature>
<protein>
    <submittedName>
        <fullName evidence="3">Uncharacterized protein</fullName>
    </submittedName>
</protein>
<dbReference type="RefSeq" id="YP_009396089.1">
    <property type="nucleotide sequence ID" value="NC_035280.1"/>
</dbReference>
<keyword evidence="1" id="KW-1133">Transmembrane helix</keyword>
<dbReference type="EMBL" id="MF101436">
    <property type="protein sequence ID" value="ARW65275.1"/>
    <property type="molecule type" value="Genomic_DNA"/>
</dbReference>
<keyword evidence="3" id="KW-0934">Plastid</keyword>
<evidence type="ECO:0000313" key="3">
    <source>
        <dbReference type="EMBL" id="ARW65275.1"/>
    </source>
</evidence>
<proteinExistence type="predicted"/>
<dbReference type="GeneID" id="33358225"/>
<name>A0A1Z1MHI9_9FLOR</name>
<feature type="chain" id="PRO_5012531823" evidence="2">
    <location>
        <begin position="21"/>
        <end position="159"/>
    </location>
</feature>
<keyword evidence="1" id="KW-0812">Transmembrane</keyword>
<evidence type="ECO:0000256" key="2">
    <source>
        <dbReference type="SAM" id="SignalP"/>
    </source>
</evidence>
<sequence length="159" mass="19682">MKKKIQLIYKISLLLISIEALNINSNDYFKKYVKQNINKKSFIYLSKFNRNINYYYIDIITTISFIYQIINDKIKYRTVNKIIGEYNEYTQSQLTKQYLTKFTYIYNKIYDYYDYDYNHYFNSVYIYKLAIINLYLIKQINQTRGFFILTKYLYNPFFN</sequence>
<keyword evidence="3" id="KW-0150">Chloroplast</keyword>
<evidence type="ECO:0000256" key="1">
    <source>
        <dbReference type="SAM" id="Phobius"/>
    </source>
</evidence>